<gene>
    <name evidence="2" type="ORF">ILUMI_24921</name>
</gene>
<evidence type="ECO:0000313" key="3">
    <source>
        <dbReference type="Proteomes" id="UP000801492"/>
    </source>
</evidence>
<dbReference type="OrthoDB" id="6778583at2759"/>
<accession>A0A8K0C893</accession>
<evidence type="ECO:0000256" key="1">
    <source>
        <dbReference type="SAM" id="MobiDB-lite"/>
    </source>
</evidence>
<feature type="region of interest" description="Disordered" evidence="1">
    <location>
        <begin position="75"/>
        <end position="97"/>
    </location>
</feature>
<organism evidence="2 3">
    <name type="scientific">Ignelater luminosus</name>
    <name type="common">Cucubano</name>
    <name type="synonym">Pyrophorus luminosus</name>
    <dbReference type="NCBI Taxonomy" id="2038154"/>
    <lineage>
        <taxon>Eukaryota</taxon>
        <taxon>Metazoa</taxon>
        <taxon>Ecdysozoa</taxon>
        <taxon>Arthropoda</taxon>
        <taxon>Hexapoda</taxon>
        <taxon>Insecta</taxon>
        <taxon>Pterygota</taxon>
        <taxon>Neoptera</taxon>
        <taxon>Endopterygota</taxon>
        <taxon>Coleoptera</taxon>
        <taxon>Polyphaga</taxon>
        <taxon>Elateriformia</taxon>
        <taxon>Elateroidea</taxon>
        <taxon>Elateridae</taxon>
        <taxon>Agrypninae</taxon>
        <taxon>Pyrophorini</taxon>
        <taxon>Ignelater</taxon>
    </lineage>
</organism>
<reference evidence="2" key="1">
    <citation type="submission" date="2019-08" db="EMBL/GenBank/DDBJ databases">
        <title>The genome of the North American firefly Photinus pyralis.</title>
        <authorList>
            <consortium name="Photinus pyralis genome working group"/>
            <person name="Fallon T.R."/>
            <person name="Sander Lower S.E."/>
            <person name="Weng J.-K."/>
        </authorList>
    </citation>
    <scope>NUCLEOTIDE SEQUENCE</scope>
    <source>
        <strain evidence="2">TRF0915ILg1</strain>
        <tissue evidence="2">Whole body</tissue>
    </source>
</reference>
<evidence type="ECO:0000313" key="2">
    <source>
        <dbReference type="EMBL" id="KAF2881254.1"/>
    </source>
</evidence>
<keyword evidence="3" id="KW-1185">Reference proteome</keyword>
<name>A0A8K0C893_IGNLU</name>
<dbReference type="Proteomes" id="UP000801492">
    <property type="component" value="Unassembled WGS sequence"/>
</dbReference>
<evidence type="ECO:0008006" key="4">
    <source>
        <dbReference type="Google" id="ProtNLM"/>
    </source>
</evidence>
<comment type="caution">
    <text evidence="2">The sequence shown here is derived from an EMBL/GenBank/DDBJ whole genome shotgun (WGS) entry which is preliminary data.</text>
</comment>
<dbReference type="EMBL" id="VTPC01090836">
    <property type="protein sequence ID" value="KAF2881254.1"/>
    <property type="molecule type" value="Genomic_DNA"/>
</dbReference>
<protein>
    <recommendedName>
        <fullName evidence="4">Reverse transcriptase domain-containing protein</fullName>
    </recommendedName>
</protein>
<dbReference type="AlphaFoldDB" id="A0A8K0C893"/>
<sequence length="97" mass="11148">MLYILQARLQAFLTHQIAPEQAGFVKGRGTREQILNARQLIEKAREYSGRPEGKRKRGRSPTWWTDVISKLTETNIATAARQANDRRRQEGNGQKNN</sequence>
<proteinExistence type="predicted"/>